<keyword evidence="1" id="KW-0472">Membrane</keyword>
<proteinExistence type="predicted"/>
<accession>A0A927UAI5</accession>
<keyword evidence="1" id="KW-0812">Transmembrane</keyword>
<feature type="transmembrane region" description="Helical" evidence="1">
    <location>
        <begin position="323"/>
        <end position="340"/>
    </location>
</feature>
<sequence length="400" mass="46231">MNQNVTKEINIGKIWFYILIVLIFMYGIIFPGVTYLQIDYLALGFVVISIVGAFIEKKMKFDVALLFLFQAMFVCSLKDDMWGNRYEVCYGWILVSAYIIGKLSIGNLKGKDDKRVVISYFALASGLLVTGIVDIIYNIAIGYFSTEWIVSIWTNETIGRTVYDLYGILMVSAIPYFVLQVIHKKRIAILGIIIAISYVVLMVRNEGRYCLFILLLLAPMMFCLYVYDRWDKFGENNKKIIKMTFLSFVLFVIILGVSFKFNILGLKAIYKSSYLSSGGILHNVRFKLAKEALQKMPYYLQGGYGEGLEFNAHNSWLEFGDKYGVIVFILLECFRLIVIYDALKFFIKRNNGAIRYLLLPAFIFINIYFSMEPIGFRRRLYFVIPMILFGIMKRECELSS</sequence>
<feature type="transmembrane region" description="Helical" evidence="1">
    <location>
        <begin position="12"/>
        <end position="29"/>
    </location>
</feature>
<reference evidence="2" key="1">
    <citation type="submission" date="2019-04" db="EMBL/GenBank/DDBJ databases">
        <title>Evolution of Biomass-Degrading Anaerobic Consortia Revealed by Metagenomics.</title>
        <authorList>
            <person name="Peng X."/>
        </authorList>
    </citation>
    <scope>NUCLEOTIDE SEQUENCE</scope>
    <source>
        <strain evidence="2">SIG311</strain>
    </source>
</reference>
<evidence type="ECO:0000313" key="2">
    <source>
        <dbReference type="EMBL" id="MBE5918593.1"/>
    </source>
</evidence>
<evidence type="ECO:0000256" key="1">
    <source>
        <dbReference type="SAM" id="Phobius"/>
    </source>
</evidence>
<comment type="caution">
    <text evidence="2">The sequence shown here is derived from an EMBL/GenBank/DDBJ whole genome shotgun (WGS) entry which is preliminary data.</text>
</comment>
<name>A0A927UAI5_9FIRM</name>
<feature type="transmembrane region" description="Helical" evidence="1">
    <location>
        <begin position="248"/>
        <end position="270"/>
    </location>
</feature>
<protein>
    <submittedName>
        <fullName evidence="2">Uncharacterized protein</fullName>
    </submittedName>
</protein>
<dbReference type="AlphaFoldDB" id="A0A927UAI5"/>
<feature type="transmembrane region" description="Helical" evidence="1">
    <location>
        <begin position="352"/>
        <end position="370"/>
    </location>
</feature>
<feature type="transmembrane region" description="Helical" evidence="1">
    <location>
        <begin position="35"/>
        <end position="54"/>
    </location>
</feature>
<feature type="transmembrane region" description="Helical" evidence="1">
    <location>
        <begin position="165"/>
        <end position="182"/>
    </location>
</feature>
<gene>
    <name evidence="2" type="ORF">E7272_02005</name>
</gene>
<dbReference type="EMBL" id="SVER01000004">
    <property type="protein sequence ID" value="MBE5918593.1"/>
    <property type="molecule type" value="Genomic_DNA"/>
</dbReference>
<organism evidence="2 3">
    <name type="scientific">Pseudobutyrivibrio ruminis</name>
    <dbReference type="NCBI Taxonomy" id="46206"/>
    <lineage>
        <taxon>Bacteria</taxon>
        <taxon>Bacillati</taxon>
        <taxon>Bacillota</taxon>
        <taxon>Clostridia</taxon>
        <taxon>Lachnospirales</taxon>
        <taxon>Lachnospiraceae</taxon>
        <taxon>Pseudobutyrivibrio</taxon>
    </lineage>
</organism>
<feature type="transmembrane region" description="Helical" evidence="1">
    <location>
        <begin position="187"/>
        <end position="203"/>
    </location>
</feature>
<evidence type="ECO:0000313" key="3">
    <source>
        <dbReference type="Proteomes" id="UP000766246"/>
    </source>
</evidence>
<feature type="transmembrane region" description="Helical" evidence="1">
    <location>
        <begin position="209"/>
        <end position="227"/>
    </location>
</feature>
<keyword evidence="1" id="KW-1133">Transmembrane helix</keyword>
<feature type="transmembrane region" description="Helical" evidence="1">
    <location>
        <begin position="120"/>
        <end position="145"/>
    </location>
</feature>
<dbReference type="Proteomes" id="UP000766246">
    <property type="component" value="Unassembled WGS sequence"/>
</dbReference>